<keyword evidence="7" id="KW-0547">Nucleotide-binding</keyword>
<evidence type="ECO:0000256" key="9">
    <source>
        <dbReference type="ARBA" id="ARBA00022840"/>
    </source>
</evidence>
<protein>
    <recommendedName>
        <fullName evidence="4 12">Phosphoglycerate kinase</fullName>
        <ecNumber evidence="4 12">2.7.2.3</ecNumber>
    </recommendedName>
</protein>
<comment type="subunit">
    <text evidence="13">Monomer.</text>
</comment>
<comment type="pathway">
    <text evidence="2 12">Carbohydrate degradation; glycolysis; pyruvate from D-glyceraldehyde 3-phosphate: step 2/5.</text>
</comment>
<dbReference type="Pfam" id="PF00162">
    <property type="entry name" value="PGK"/>
    <property type="match status" value="2"/>
</dbReference>
<evidence type="ECO:0000256" key="11">
    <source>
        <dbReference type="ARBA" id="ARBA00023152"/>
    </source>
</evidence>
<dbReference type="PANTHER" id="PTHR11406">
    <property type="entry name" value="PHOSPHOGLYCERATE KINASE"/>
    <property type="match status" value="1"/>
</dbReference>
<dbReference type="GO" id="GO:0006094">
    <property type="term" value="P:gluconeogenesis"/>
    <property type="evidence" value="ECO:0007669"/>
    <property type="project" value="TreeGrafter"/>
</dbReference>
<proteinExistence type="inferred from homology"/>
<dbReference type="GO" id="GO:0005829">
    <property type="term" value="C:cytosol"/>
    <property type="evidence" value="ECO:0007669"/>
    <property type="project" value="TreeGrafter"/>
</dbReference>
<evidence type="ECO:0000256" key="14">
    <source>
        <dbReference type="SAM" id="MobiDB-lite"/>
    </source>
</evidence>
<dbReference type="InterPro" id="IPR001576">
    <property type="entry name" value="Phosphoglycerate_kinase"/>
</dbReference>
<comment type="catalytic activity">
    <reaction evidence="12">
        <text>(2R)-3-phosphoglycerate + ATP = (2R)-3-phospho-glyceroyl phosphate + ADP</text>
        <dbReference type="Rhea" id="RHEA:14801"/>
        <dbReference type="ChEBI" id="CHEBI:30616"/>
        <dbReference type="ChEBI" id="CHEBI:57604"/>
        <dbReference type="ChEBI" id="CHEBI:58272"/>
        <dbReference type="ChEBI" id="CHEBI:456216"/>
        <dbReference type="EC" id="2.7.2.3"/>
    </reaction>
</comment>
<dbReference type="EMBL" id="BLXT01001935">
    <property type="protein sequence ID" value="GFN89452.1"/>
    <property type="molecule type" value="Genomic_DNA"/>
</dbReference>
<evidence type="ECO:0000313" key="16">
    <source>
        <dbReference type="Proteomes" id="UP000735302"/>
    </source>
</evidence>
<comment type="similarity">
    <text evidence="3 12">Belongs to the phosphoglycerate kinase family.</text>
</comment>
<feature type="region of interest" description="Disordered" evidence="14">
    <location>
        <begin position="317"/>
        <end position="356"/>
    </location>
</feature>
<reference evidence="15 16" key="1">
    <citation type="journal article" date="2021" name="Elife">
        <title>Chloroplast acquisition without the gene transfer in kleptoplastic sea slugs, Plakobranchus ocellatus.</title>
        <authorList>
            <person name="Maeda T."/>
            <person name="Takahashi S."/>
            <person name="Yoshida T."/>
            <person name="Shimamura S."/>
            <person name="Takaki Y."/>
            <person name="Nagai Y."/>
            <person name="Toyoda A."/>
            <person name="Suzuki Y."/>
            <person name="Arimoto A."/>
            <person name="Ishii H."/>
            <person name="Satoh N."/>
            <person name="Nishiyama T."/>
            <person name="Hasebe M."/>
            <person name="Maruyama T."/>
            <person name="Minagawa J."/>
            <person name="Obokata J."/>
            <person name="Shigenobu S."/>
        </authorList>
    </citation>
    <scope>NUCLEOTIDE SEQUENCE [LARGE SCALE GENOMIC DNA]</scope>
</reference>
<dbReference type="Proteomes" id="UP000735302">
    <property type="component" value="Unassembled WGS sequence"/>
</dbReference>
<evidence type="ECO:0000256" key="1">
    <source>
        <dbReference type="ARBA" id="ARBA00001946"/>
    </source>
</evidence>
<dbReference type="Gene3D" id="3.40.50.1260">
    <property type="entry name" value="Phosphoglycerate kinase, N-terminal domain"/>
    <property type="match status" value="2"/>
</dbReference>
<keyword evidence="9" id="KW-0067">ATP-binding</keyword>
<evidence type="ECO:0000256" key="2">
    <source>
        <dbReference type="ARBA" id="ARBA00004838"/>
    </source>
</evidence>
<gene>
    <name evidence="15" type="ORF">PoB_001595800</name>
</gene>
<organism evidence="15 16">
    <name type="scientific">Plakobranchus ocellatus</name>
    <dbReference type="NCBI Taxonomy" id="259542"/>
    <lineage>
        <taxon>Eukaryota</taxon>
        <taxon>Metazoa</taxon>
        <taxon>Spiralia</taxon>
        <taxon>Lophotrochozoa</taxon>
        <taxon>Mollusca</taxon>
        <taxon>Gastropoda</taxon>
        <taxon>Heterobranchia</taxon>
        <taxon>Euthyneura</taxon>
        <taxon>Panpulmonata</taxon>
        <taxon>Sacoglossa</taxon>
        <taxon>Placobranchoidea</taxon>
        <taxon>Plakobranchidae</taxon>
        <taxon>Plakobranchus</taxon>
    </lineage>
</organism>
<dbReference type="InterPro" id="IPR036043">
    <property type="entry name" value="Phosphoglycerate_kinase_sf"/>
</dbReference>
<dbReference type="AlphaFoldDB" id="A0AAV3Z4S5"/>
<dbReference type="GO" id="GO:0004618">
    <property type="term" value="F:phosphoglycerate kinase activity"/>
    <property type="evidence" value="ECO:0007669"/>
    <property type="project" value="UniProtKB-EC"/>
</dbReference>
<keyword evidence="5 12" id="KW-0808">Transferase</keyword>
<keyword evidence="6" id="KW-0479">Metal-binding</keyword>
<keyword evidence="8 12" id="KW-0418">Kinase</keyword>
<evidence type="ECO:0000256" key="5">
    <source>
        <dbReference type="ARBA" id="ARBA00022679"/>
    </source>
</evidence>
<dbReference type="GO" id="GO:0046872">
    <property type="term" value="F:metal ion binding"/>
    <property type="evidence" value="ECO:0007669"/>
    <property type="project" value="UniProtKB-KW"/>
</dbReference>
<evidence type="ECO:0000313" key="15">
    <source>
        <dbReference type="EMBL" id="GFN89452.1"/>
    </source>
</evidence>
<evidence type="ECO:0000256" key="7">
    <source>
        <dbReference type="ARBA" id="ARBA00022741"/>
    </source>
</evidence>
<evidence type="ECO:0000256" key="6">
    <source>
        <dbReference type="ARBA" id="ARBA00022723"/>
    </source>
</evidence>
<evidence type="ECO:0000256" key="8">
    <source>
        <dbReference type="ARBA" id="ARBA00022777"/>
    </source>
</evidence>
<evidence type="ECO:0000256" key="12">
    <source>
        <dbReference type="RuleBase" id="RU000532"/>
    </source>
</evidence>
<dbReference type="GO" id="GO:0043531">
    <property type="term" value="F:ADP binding"/>
    <property type="evidence" value="ECO:0007669"/>
    <property type="project" value="TreeGrafter"/>
</dbReference>
<keyword evidence="16" id="KW-1185">Reference proteome</keyword>
<dbReference type="EC" id="2.7.2.3" evidence="4 12"/>
<keyword evidence="11" id="KW-0324">Glycolysis</keyword>
<sequence length="472" mass="52207">MEKWTWNEMKGGYGGDWTYNQRGKAYQELAGKVIKRIVHKARLNKVTISQVTDSYVTKDPNNPDEELRVYPIDSSLSRGFTRCDMGPASIAALTALIKAAKLIVLCGPTGPLEYEHHQRGTRGIMEQIAAVTNEGTAMSVALGMRTGQFLHKLGHVESFSNYSVNAEPFFEIMIRRPLAGLQVLDRMPASPLKKLSIEQMELSGRRVLLRLDLDVPSVEGVVLDTDKLEDAAPTIMYALKRGARCVVLMGHRGEPGGYKNYYLRMEPLIVEISAILEMDVQFISRPCSKKAKQLLKDPPHGSVFLMENLKFYPAESGLDAEPRSRSKTKRLGEASLTEVSDIPKDDTTVGEQTVEEEGEDATEYLVEEDEEAESLSDIEQSVEDGEGGLSVDSLMYQLMTPKTVAQFNRDLHACGDVFINDDVAHVEEPLTSFGGFAIAERGCGLLLAEFLKDSEEPSVYQLPGVENLSPAP</sequence>
<keyword evidence="10" id="KW-0460">Magnesium</keyword>
<dbReference type="PANTHER" id="PTHR11406:SF0">
    <property type="entry name" value="PHOSPHOGLYCERATE KINASE"/>
    <property type="match status" value="1"/>
</dbReference>
<accession>A0AAV3Z4S5</accession>
<name>A0AAV3Z4S5_9GAST</name>
<evidence type="ECO:0000256" key="3">
    <source>
        <dbReference type="ARBA" id="ARBA00008982"/>
    </source>
</evidence>
<comment type="cofactor">
    <cofactor evidence="1">
        <name>Mg(2+)</name>
        <dbReference type="ChEBI" id="CHEBI:18420"/>
    </cofactor>
</comment>
<dbReference type="GO" id="GO:0005524">
    <property type="term" value="F:ATP binding"/>
    <property type="evidence" value="ECO:0007669"/>
    <property type="project" value="UniProtKB-KW"/>
</dbReference>
<dbReference type="PRINTS" id="PR00477">
    <property type="entry name" value="PHGLYCKINASE"/>
</dbReference>
<dbReference type="SUPFAM" id="SSF53748">
    <property type="entry name" value="Phosphoglycerate kinase"/>
    <property type="match status" value="2"/>
</dbReference>
<comment type="caution">
    <text evidence="15">The sequence shown here is derived from an EMBL/GenBank/DDBJ whole genome shotgun (WGS) entry which is preliminary data.</text>
</comment>
<dbReference type="GO" id="GO:0006096">
    <property type="term" value="P:glycolytic process"/>
    <property type="evidence" value="ECO:0007669"/>
    <property type="project" value="UniProtKB-KW"/>
</dbReference>
<dbReference type="InterPro" id="IPR015824">
    <property type="entry name" value="Phosphoglycerate_kinase_N"/>
</dbReference>
<evidence type="ECO:0000256" key="13">
    <source>
        <dbReference type="RuleBase" id="RU000696"/>
    </source>
</evidence>
<evidence type="ECO:0000256" key="4">
    <source>
        <dbReference type="ARBA" id="ARBA00013061"/>
    </source>
</evidence>
<evidence type="ECO:0000256" key="10">
    <source>
        <dbReference type="ARBA" id="ARBA00022842"/>
    </source>
</evidence>